<dbReference type="AlphaFoldDB" id="A0A1J4K5V5"/>
<dbReference type="PANTHER" id="PTHR47026:SF2">
    <property type="entry name" value="FLAGELLAR ASSOCIATED PROTEIN"/>
    <property type="match status" value="1"/>
</dbReference>
<feature type="coiled-coil region" evidence="1">
    <location>
        <begin position="267"/>
        <end position="294"/>
    </location>
</feature>
<keyword evidence="4" id="KW-1185">Reference proteome</keyword>
<gene>
    <name evidence="3" type="ORF">TRFO_06052</name>
</gene>
<name>A0A1J4K5V5_9EUKA</name>
<comment type="caution">
    <text evidence="3">The sequence shown here is derived from an EMBL/GenBank/DDBJ whole genome shotgun (WGS) entry which is preliminary data.</text>
</comment>
<evidence type="ECO:0000313" key="3">
    <source>
        <dbReference type="EMBL" id="OHT05062.1"/>
    </source>
</evidence>
<keyword evidence="1" id="KW-0175">Coiled coil</keyword>
<dbReference type="RefSeq" id="XP_068358198.1">
    <property type="nucleotide sequence ID" value="XM_068492863.1"/>
</dbReference>
<dbReference type="EMBL" id="MLAK01000771">
    <property type="protein sequence ID" value="OHT05062.1"/>
    <property type="molecule type" value="Genomic_DNA"/>
</dbReference>
<dbReference type="Proteomes" id="UP000179807">
    <property type="component" value="Unassembled WGS sequence"/>
</dbReference>
<feature type="region of interest" description="Disordered" evidence="2">
    <location>
        <begin position="367"/>
        <end position="388"/>
    </location>
</feature>
<dbReference type="VEuPathDB" id="TrichDB:TRFO_06052"/>
<dbReference type="GeneID" id="94827567"/>
<dbReference type="PANTHER" id="PTHR47026">
    <property type="entry name" value="PIGMENTOSA GTPASE REGULATOR-LIKE PROTEIN, PUTATIVE-RELATED"/>
    <property type="match status" value="1"/>
</dbReference>
<feature type="compositionally biased region" description="Basic residues" evidence="2">
    <location>
        <begin position="367"/>
        <end position="376"/>
    </location>
</feature>
<proteinExistence type="predicted"/>
<feature type="coiled-coil region" evidence="1">
    <location>
        <begin position="323"/>
        <end position="357"/>
    </location>
</feature>
<evidence type="ECO:0000256" key="2">
    <source>
        <dbReference type="SAM" id="MobiDB-lite"/>
    </source>
</evidence>
<evidence type="ECO:0000313" key="4">
    <source>
        <dbReference type="Proteomes" id="UP000179807"/>
    </source>
</evidence>
<accession>A0A1J4K5V5</accession>
<evidence type="ECO:0000256" key="1">
    <source>
        <dbReference type="SAM" id="Coils"/>
    </source>
</evidence>
<reference evidence="3" key="1">
    <citation type="submission" date="2016-10" db="EMBL/GenBank/DDBJ databases">
        <authorList>
            <person name="Benchimol M."/>
            <person name="Almeida L.G."/>
            <person name="Vasconcelos A.T."/>
            <person name="Perreira-Neves A."/>
            <person name="Rosa I.A."/>
            <person name="Tasca T."/>
            <person name="Bogo M.R."/>
            <person name="de Souza W."/>
        </authorList>
    </citation>
    <scope>NUCLEOTIDE SEQUENCE [LARGE SCALE GENOMIC DNA]</scope>
    <source>
        <strain evidence="3">K</strain>
    </source>
</reference>
<protein>
    <submittedName>
        <fullName evidence="3">Uncharacterized protein</fullName>
    </submittedName>
</protein>
<sequence length="430" mass="50488">MMSTRAVSTISSRGKSQQYQIVYGFNTEPRNVIQQMLSGIDISLVDPQIYPLLVPYLENLLEKARNDNDLYKIKEFEFYLSYINYQPRREELTRILKRPRPPPPVKVPVLTKEQVQAEVNWIIEAGTFSTYSQEEVDLLVVGLREKRAEYIQQGDYLAAERAENLSHKLFNNGQLTTVESLQQNKCVDLKQKLKDASEDLESSKKKWEELYSNLKESANNEFAELERQHNEQIRELEALFDEKPPPSIRKYSPTLLNLRRREEAMISSKLYAQASKIKEQADELQQQEDQQQIERWHRQIRTRINQTKTEQAKQLSSRKAFWKAEEQQMVREADSEIDQAQKAIDHLKNSLKNNLDARKMTTVMKKETRKKTKRVSTQKLPNLSTPRRDLHNTETRQRQILNHSIYTITNRNTPIKSPMKTPKRPNTSVM</sequence>
<feature type="coiled-coil region" evidence="1">
    <location>
        <begin position="186"/>
        <end position="242"/>
    </location>
</feature>
<organism evidence="3 4">
    <name type="scientific">Tritrichomonas foetus</name>
    <dbReference type="NCBI Taxonomy" id="1144522"/>
    <lineage>
        <taxon>Eukaryota</taxon>
        <taxon>Metamonada</taxon>
        <taxon>Parabasalia</taxon>
        <taxon>Tritrichomonadida</taxon>
        <taxon>Tritrichomonadidae</taxon>
        <taxon>Tritrichomonas</taxon>
    </lineage>
</organism>